<evidence type="ECO:0000313" key="3">
    <source>
        <dbReference type="EMBL" id="STY18386.1"/>
    </source>
</evidence>
<gene>
    <name evidence="2" type="ORF">Lqua_1814</name>
    <name evidence="3" type="ORF">NCTC12376_02205</name>
</gene>
<sequence>MLLKIFKNKIFLYFGEHGPELDYIVGTTITDLTNLKNSASSTQLSPATITKIIVGWNYIDALFNFMFATSLFADTTDYRYRYNVVKGILNVFEGVELFVFSYNPPLNAALKLKGGIALAGTAFAIGMVADVVCASIDFQKIYRESYFPTWLEEKLKAYKYALANDLDTKQLVKEIRTRCKAHINGNPIEANLITNLFKNQLISTTENPPSIEELTHKLDSVNSKHIIKDQWMQEQLEEAYKRNRTFLGVKIISMVGMILLAVAGFLENANDNKDSYPTLLTFGLALTTFVGCYYFLVNAERCTNQVTTLYHRFFPAKKNDNNIVELEEIHSEPPVLS</sequence>
<organism evidence="3 5">
    <name type="scientific">Legionella quateirensis</name>
    <dbReference type="NCBI Taxonomy" id="45072"/>
    <lineage>
        <taxon>Bacteria</taxon>
        <taxon>Pseudomonadati</taxon>
        <taxon>Pseudomonadota</taxon>
        <taxon>Gammaproteobacteria</taxon>
        <taxon>Legionellales</taxon>
        <taxon>Legionellaceae</taxon>
        <taxon>Legionella</taxon>
    </lineage>
</organism>
<name>A0A378KVI5_9GAMM</name>
<dbReference type="RefSeq" id="WP_058473988.1">
    <property type="nucleotide sequence ID" value="NZ_CAAAIL010000022.1"/>
</dbReference>
<dbReference type="STRING" id="45072.Lqua_1814"/>
<proteinExistence type="predicted"/>
<dbReference type="Proteomes" id="UP000254230">
    <property type="component" value="Unassembled WGS sequence"/>
</dbReference>
<dbReference type="Proteomes" id="UP000054639">
    <property type="component" value="Unassembled WGS sequence"/>
</dbReference>
<keyword evidence="1" id="KW-0472">Membrane</keyword>
<dbReference type="AlphaFoldDB" id="A0A378KVI5"/>
<keyword evidence="4" id="KW-1185">Reference proteome</keyword>
<reference evidence="2 4" key="1">
    <citation type="submission" date="2015-11" db="EMBL/GenBank/DDBJ databases">
        <title>Genomic analysis of 38 Legionella species identifies large and diverse effector repertoires.</title>
        <authorList>
            <person name="Burstein D."/>
            <person name="Amaro F."/>
            <person name="Zusman T."/>
            <person name="Lifshitz Z."/>
            <person name="Cohen O."/>
            <person name="Gilbert J.A."/>
            <person name="Pupko T."/>
            <person name="Shuman H.A."/>
            <person name="Segal G."/>
        </authorList>
    </citation>
    <scope>NUCLEOTIDE SEQUENCE [LARGE SCALE GENOMIC DNA]</scope>
    <source>
        <strain evidence="2 4">ATCC 49507</strain>
    </source>
</reference>
<dbReference type="EMBL" id="LNYR01000022">
    <property type="protein sequence ID" value="KTD48285.1"/>
    <property type="molecule type" value="Genomic_DNA"/>
</dbReference>
<evidence type="ECO:0000313" key="5">
    <source>
        <dbReference type="Proteomes" id="UP000254230"/>
    </source>
</evidence>
<dbReference type="EMBL" id="UGOW01000001">
    <property type="protein sequence ID" value="STY18386.1"/>
    <property type="molecule type" value="Genomic_DNA"/>
</dbReference>
<evidence type="ECO:0000313" key="4">
    <source>
        <dbReference type="Proteomes" id="UP000054639"/>
    </source>
</evidence>
<reference evidence="3 5" key="2">
    <citation type="submission" date="2018-06" db="EMBL/GenBank/DDBJ databases">
        <authorList>
            <consortium name="Pathogen Informatics"/>
            <person name="Doyle S."/>
        </authorList>
    </citation>
    <scope>NUCLEOTIDE SEQUENCE [LARGE SCALE GENOMIC DNA]</scope>
    <source>
        <strain evidence="3 5">NCTC12376</strain>
    </source>
</reference>
<dbReference type="OrthoDB" id="9894833at2"/>
<feature type="transmembrane region" description="Helical" evidence="1">
    <location>
        <begin position="278"/>
        <end position="296"/>
    </location>
</feature>
<accession>A0A378KVI5</accession>
<protein>
    <submittedName>
        <fullName evidence="3">Uncharacterized protein</fullName>
    </submittedName>
</protein>
<keyword evidence="1" id="KW-1133">Transmembrane helix</keyword>
<keyword evidence="1" id="KW-0812">Transmembrane</keyword>
<evidence type="ECO:0000313" key="2">
    <source>
        <dbReference type="EMBL" id="KTD48285.1"/>
    </source>
</evidence>
<feature type="transmembrane region" description="Helical" evidence="1">
    <location>
        <begin position="247"/>
        <end position="266"/>
    </location>
</feature>
<evidence type="ECO:0000256" key="1">
    <source>
        <dbReference type="SAM" id="Phobius"/>
    </source>
</evidence>
<dbReference type="CDD" id="cd01901">
    <property type="entry name" value="Ntn_hydrolase"/>
    <property type="match status" value="1"/>
</dbReference>